<evidence type="ECO:0008006" key="3">
    <source>
        <dbReference type="Google" id="ProtNLM"/>
    </source>
</evidence>
<dbReference type="PROSITE" id="PS51257">
    <property type="entry name" value="PROKAR_LIPOPROTEIN"/>
    <property type="match status" value="1"/>
</dbReference>
<evidence type="ECO:0000313" key="1">
    <source>
        <dbReference type="EMBL" id="TDQ21949.1"/>
    </source>
</evidence>
<protein>
    <recommendedName>
        <fullName evidence="3">Lipoprotein</fullName>
    </recommendedName>
</protein>
<gene>
    <name evidence="1" type="ORF">DFQ07_3046</name>
</gene>
<accession>A0A4R6TAM8</accession>
<reference evidence="1 2" key="1">
    <citation type="submission" date="2019-03" db="EMBL/GenBank/DDBJ databases">
        <title>Genomic Encyclopedia of Type Strains, Phase III (KMG-III): the genomes of soil and plant-associated and newly described type strains.</title>
        <authorList>
            <person name="Whitman W."/>
        </authorList>
    </citation>
    <scope>NUCLEOTIDE SEQUENCE [LARGE SCALE GENOMIC DNA]</scope>
    <source>
        <strain evidence="1 2">CECT 8283</strain>
    </source>
</reference>
<dbReference type="RefSeq" id="WP_166627801.1">
    <property type="nucleotide sequence ID" value="NZ_SNYH01000007.1"/>
</dbReference>
<dbReference type="AlphaFoldDB" id="A0A4R6TAM8"/>
<proteinExistence type="predicted"/>
<evidence type="ECO:0000313" key="2">
    <source>
        <dbReference type="Proteomes" id="UP000295390"/>
    </source>
</evidence>
<sequence>MKKSIILLIILVSQILISCNPKPDIDKILKDQETKERIFKSIAEDHEYMTEFIKTMHNNEHAMQMMMHNDMMMNNMMGNKNIMHQIMNDSIKIRNMLQIMHQKGIISNECLQSCMKNMSTKKISDDKK</sequence>
<dbReference type="Proteomes" id="UP000295390">
    <property type="component" value="Unassembled WGS sequence"/>
</dbReference>
<organism evidence="1 2">
    <name type="scientific">Tenacibaculum caenipelagi</name>
    <dbReference type="NCBI Taxonomy" id="1325435"/>
    <lineage>
        <taxon>Bacteria</taxon>
        <taxon>Pseudomonadati</taxon>
        <taxon>Bacteroidota</taxon>
        <taxon>Flavobacteriia</taxon>
        <taxon>Flavobacteriales</taxon>
        <taxon>Flavobacteriaceae</taxon>
        <taxon>Tenacibaculum</taxon>
    </lineage>
</organism>
<comment type="caution">
    <text evidence="1">The sequence shown here is derived from an EMBL/GenBank/DDBJ whole genome shotgun (WGS) entry which is preliminary data.</text>
</comment>
<dbReference type="EMBL" id="SNYH01000007">
    <property type="protein sequence ID" value="TDQ21949.1"/>
    <property type="molecule type" value="Genomic_DNA"/>
</dbReference>
<name>A0A4R6TAM8_9FLAO</name>
<keyword evidence="2" id="KW-1185">Reference proteome</keyword>